<dbReference type="PANTHER" id="PTHR11102">
    <property type="entry name" value="SEL-1-LIKE PROTEIN"/>
    <property type="match status" value="1"/>
</dbReference>
<comment type="caution">
    <text evidence="2">The sequence shown here is derived from an EMBL/GenBank/DDBJ whole genome shotgun (WGS) entry which is preliminary data.</text>
</comment>
<feature type="chain" id="PRO_5046200875" evidence="1">
    <location>
        <begin position="20"/>
        <end position="147"/>
    </location>
</feature>
<name>A0ABV4UCK0_9RHOO</name>
<dbReference type="Pfam" id="PF08238">
    <property type="entry name" value="Sel1"/>
    <property type="match status" value="2"/>
</dbReference>
<dbReference type="EMBL" id="JBEUWX010000002">
    <property type="protein sequence ID" value="MFA9949371.1"/>
    <property type="molecule type" value="Genomic_DNA"/>
</dbReference>
<dbReference type="InterPro" id="IPR011990">
    <property type="entry name" value="TPR-like_helical_dom_sf"/>
</dbReference>
<accession>A0ABV4UCK0</accession>
<keyword evidence="1" id="KW-0732">Signal</keyword>
<sequence length="147" mass="16856">MKKFLLGACLFLSVSLALAQIPKKTWQEVELAVIQGNEARTIELLQPWAERGDARAQSLLGVVYYDDEGTVRDYAKAREWWKKSAAQGNAAAQYSLGWIYYEGHGVAQDYARAREWWEKAAAQTENPKNIEVVRKARQALEQIRRER</sequence>
<dbReference type="Proteomes" id="UP001574673">
    <property type="component" value="Unassembled WGS sequence"/>
</dbReference>
<dbReference type="SUPFAM" id="SSF81901">
    <property type="entry name" value="HCP-like"/>
    <property type="match status" value="1"/>
</dbReference>
<evidence type="ECO:0000256" key="1">
    <source>
        <dbReference type="SAM" id="SignalP"/>
    </source>
</evidence>
<dbReference type="InterPro" id="IPR050767">
    <property type="entry name" value="Sel1_AlgK"/>
</dbReference>
<dbReference type="Gene3D" id="1.25.40.10">
    <property type="entry name" value="Tetratricopeptide repeat domain"/>
    <property type="match status" value="1"/>
</dbReference>
<evidence type="ECO:0000313" key="2">
    <source>
        <dbReference type="EMBL" id="MFA9949371.1"/>
    </source>
</evidence>
<organism evidence="2 3">
    <name type="scientific">Dentiradicibacter hellwigii</name>
    <dbReference type="NCBI Taxonomy" id="3149053"/>
    <lineage>
        <taxon>Bacteria</taxon>
        <taxon>Pseudomonadati</taxon>
        <taxon>Pseudomonadota</taxon>
        <taxon>Betaproteobacteria</taxon>
        <taxon>Rhodocyclales</taxon>
        <taxon>Rhodocyclaceae</taxon>
        <taxon>Dentiradicibacter</taxon>
    </lineage>
</organism>
<evidence type="ECO:0000313" key="3">
    <source>
        <dbReference type="Proteomes" id="UP001574673"/>
    </source>
</evidence>
<feature type="signal peptide" evidence="1">
    <location>
        <begin position="1"/>
        <end position="19"/>
    </location>
</feature>
<keyword evidence="3" id="KW-1185">Reference proteome</keyword>
<dbReference type="InterPro" id="IPR006597">
    <property type="entry name" value="Sel1-like"/>
</dbReference>
<dbReference type="SMART" id="SM00671">
    <property type="entry name" value="SEL1"/>
    <property type="match status" value="2"/>
</dbReference>
<reference evidence="3" key="1">
    <citation type="submission" date="2024-06" db="EMBL/GenBank/DDBJ databases">
        <title>Radixoralia hellwigii gen. nov., sp nov., isolated from a root canal in the human oral cavity.</title>
        <authorList>
            <person name="Bartsch S."/>
            <person name="Wittmer A."/>
            <person name="Schulz A.-K."/>
            <person name="Neumann-Schaal M."/>
            <person name="Wolf J."/>
            <person name="Gronow S."/>
            <person name="Tennert C."/>
            <person name="Haecker G."/>
            <person name="Cieplik F."/>
            <person name="Al-Ahmad A."/>
        </authorList>
    </citation>
    <scope>NUCLEOTIDE SEQUENCE [LARGE SCALE GENOMIC DNA]</scope>
    <source>
        <strain evidence="3">Wk13</strain>
    </source>
</reference>
<gene>
    <name evidence="2" type="ORF">ABCS64_03355</name>
</gene>
<proteinExistence type="predicted"/>
<protein>
    <submittedName>
        <fullName evidence="2">Tetratricopeptide repeat protein</fullName>
    </submittedName>
</protein>
<dbReference type="RefSeq" id="WP_418890508.1">
    <property type="nucleotide sequence ID" value="NZ_JBEUWX010000002.1"/>
</dbReference>
<dbReference type="PANTHER" id="PTHR11102:SF160">
    <property type="entry name" value="ERAD-ASSOCIATED E3 UBIQUITIN-PROTEIN LIGASE COMPONENT HRD3"/>
    <property type="match status" value="1"/>
</dbReference>